<comment type="similarity">
    <text evidence="4">Belongs to the MrnC RNase family.</text>
</comment>
<dbReference type="HAMAP" id="MF_01468">
    <property type="entry name" value="RNase_Mini_III"/>
    <property type="match status" value="1"/>
</dbReference>
<accession>A0ABS2Q9T2</accession>
<evidence type="ECO:0000259" key="5">
    <source>
        <dbReference type="SMART" id="SM00535"/>
    </source>
</evidence>
<feature type="domain" description="RNase III" evidence="5">
    <location>
        <begin position="1"/>
        <end position="138"/>
    </location>
</feature>
<dbReference type="InterPro" id="IPR036389">
    <property type="entry name" value="RNase_III_sf"/>
</dbReference>
<keyword evidence="1 4" id="KW-0540">Nuclease</keyword>
<keyword evidence="2 4" id="KW-0255">Endonuclease</keyword>
<dbReference type="InterPro" id="IPR008226">
    <property type="entry name" value="Mini3_fam"/>
</dbReference>
<keyword evidence="4" id="KW-0690">Ribosome biogenesis</keyword>
<name>A0ABS2Q9T2_9BACL</name>
<keyword evidence="3 4" id="KW-0378">Hydrolase</keyword>
<comment type="subunit">
    <text evidence="4">Homodimer.</text>
</comment>
<protein>
    <recommendedName>
        <fullName evidence="4">Mini-ribonuclease 3</fullName>
        <shortName evidence="4">Mini-3</shortName>
        <shortName evidence="4">Mini-RNase 3</shortName>
        <ecNumber evidence="4">3.1.26.-</ecNumber>
    </recommendedName>
    <alternativeName>
        <fullName evidence="4">Mini-RNase III</fullName>
        <shortName evidence="4">Mini-III</shortName>
    </alternativeName>
</protein>
<dbReference type="Proteomes" id="UP000823201">
    <property type="component" value="Unassembled WGS sequence"/>
</dbReference>
<evidence type="ECO:0000313" key="7">
    <source>
        <dbReference type="Proteomes" id="UP000823201"/>
    </source>
</evidence>
<sequence length="139" mass="15183">MIDRQQIVDPAALSSLALAFMGDAILETYVREAVIASGKAKIHALHQMTVDYVSARAQAGFLHQLIDESFLNEEELAVVRRGRNAKAHAAPKNTDVQTYNYSTGFEALIGYLYFSGNAARIEAIIEKMFAAHPIEGSAV</sequence>
<keyword evidence="4" id="KW-0963">Cytoplasm</keyword>
<keyword evidence="4" id="KW-0698">rRNA processing</keyword>
<feature type="active site" evidence="4">
    <location>
        <position position="23"/>
    </location>
</feature>
<dbReference type="PANTHER" id="PTHR34276:SF1">
    <property type="entry name" value="MINI-RIBONUCLEASE 3"/>
    <property type="match status" value="1"/>
</dbReference>
<proteinExistence type="inferred from homology"/>
<evidence type="ECO:0000256" key="2">
    <source>
        <dbReference type="ARBA" id="ARBA00022759"/>
    </source>
</evidence>
<organism evidence="6 7">
    <name type="scientific">Sporolactobacillus spathodeae</name>
    <dbReference type="NCBI Taxonomy" id="1465502"/>
    <lineage>
        <taxon>Bacteria</taxon>
        <taxon>Bacillati</taxon>
        <taxon>Bacillota</taxon>
        <taxon>Bacilli</taxon>
        <taxon>Bacillales</taxon>
        <taxon>Sporolactobacillaceae</taxon>
        <taxon>Sporolactobacillus</taxon>
    </lineage>
</organism>
<evidence type="ECO:0000256" key="3">
    <source>
        <dbReference type="ARBA" id="ARBA00022801"/>
    </source>
</evidence>
<dbReference type="CDD" id="cd00593">
    <property type="entry name" value="RIBOc"/>
    <property type="match status" value="1"/>
</dbReference>
<keyword evidence="4" id="KW-0694">RNA-binding</keyword>
<dbReference type="PIRSF" id="PIRSF005520">
    <property type="entry name" value="UCP005520"/>
    <property type="match status" value="1"/>
</dbReference>
<dbReference type="PANTHER" id="PTHR34276">
    <property type="entry name" value="MINI-RIBONUCLEASE 3"/>
    <property type="match status" value="1"/>
</dbReference>
<gene>
    <name evidence="4" type="primary">mrnC</name>
    <name evidence="6" type="ORF">JOC27_002002</name>
</gene>
<dbReference type="SMART" id="SM00535">
    <property type="entry name" value="RIBOc"/>
    <property type="match status" value="1"/>
</dbReference>
<keyword evidence="7" id="KW-1185">Reference proteome</keyword>
<keyword evidence="4" id="KW-0460">Magnesium</keyword>
<reference evidence="6 7" key="1">
    <citation type="submission" date="2021-01" db="EMBL/GenBank/DDBJ databases">
        <title>Genomic Encyclopedia of Type Strains, Phase IV (KMG-IV): sequencing the most valuable type-strain genomes for metagenomic binning, comparative biology and taxonomic classification.</title>
        <authorList>
            <person name="Goeker M."/>
        </authorList>
    </citation>
    <scope>NUCLEOTIDE SEQUENCE [LARGE SCALE GENOMIC DNA]</scope>
    <source>
        <strain evidence="6 7">DSM 100968</strain>
    </source>
</reference>
<dbReference type="EMBL" id="JAFBEV010000019">
    <property type="protein sequence ID" value="MBM7658549.1"/>
    <property type="molecule type" value="Genomic_DNA"/>
</dbReference>
<dbReference type="SUPFAM" id="SSF69065">
    <property type="entry name" value="RNase III domain-like"/>
    <property type="match status" value="1"/>
</dbReference>
<dbReference type="GO" id="GO:0016787">
    <property type="term" value="F:hydrolase activity"/>
    <property type="evidence" value="ECO:0007669"/>
    <property type="project" value="UniProtKB-KW"/>
</dbReference>
<dbReference type="EC" id="3.1.26.-" evidence="4"/>
<comment type="caution">
    <text evidence="6">The sequence shown here is derived from an EMBL/GenBank/DDBJ whole genome shotgun (WGS) entry which is preliminary data.</text>
</comment>
<evidence type="ECO:0000313" key="6">
    <source>
        <dbReference type="EMBL" id="MBM7658549.1"/>
    </source>
</evidence>
<dbReference type="RefSeq" id="WP_205007111.1">
    <property type="nucleotide sequence ID" value="NZ_CBCRXA010000020.1"/>
</dbReference>
<dbReference type="Pfam" id="PF00636">
    <property type="entry name" value="Ribonuclease_3"/>
    <property type="match status" value="1"/>
</dbReference>
<evidence type="ECO:0000256" key="4">
    <source>
        <dbReference type="HAMAP-Rule" id="MF_01468"/>
    </source>
</evidence>
<keyword evidence="4" id="KW-0699">rRNA-binding</keyword>
<dbReference type="InterPro" id="IPR000999">
    <property type="entry name" value="RNase_III_dom"/>
</dbReference>
<comment type="cofactor">
    <cofactor evidence="4">
        <name>Mg(2+)</name>
        <dbReference type="ChEBI" id="CHEBI:18420"/>
    </cofactor>
</comment>
<comment type="function">
    <text evidence="4">Involved in correct processing of both the 5' and 3' ends of 23S rRNA precursor. Processes 30S rRNA precursor transcript even in absence of ribonuclease 3 (Rnc); Rnc processes 30S rRNA into smaller rRNA precursors.</text>
</comment>
<dbReference type="Gene3D" id="1.10.1520.10">
    <property type="entry name" value="Ribonuclease III domain"/>
    <property type="match status" value="1"/>
</dbReference>
<evidence type="ECO:0000256" key="1">
    <source>
        <dbReference type="ARBA" id="ARBA00022722"/>
    </source>
</evidence>
<comment type="subcellular location">
    <subcellularLocation>
        <location evidence="4">Cytoplasm</location>
    </subcellularLocation>
</comment>